<gene>
    <name evidence="1" type="ORF">D8872_06835</name>
</gene>
<evidence type="ECO:0000313" key="2">
    <source>
        <dbReference type="Proteomes" id="UP000282617"/>
    </source>
</evidence>
<dbReference type="RefSeq" id="WP_048764345.1">
    <property type="nucleotide sequence ID" value="NZ_JALDWH010000001.1"/>
</dbReference>
<reference evidence="1 2" key="1">
    <citation type="submission" date="2018-11" db="EMBL/GenBank/DDBJ databases">
        <title>Species Designations Belie Phenotypic and Genotypic Heterogeneity in Oral Streptococci.</title>
        <authorList>
            <person name="Velsko I."/>
        </authorList>
    </citation>
    <scope>NUCLEOTIDE SEQUENCE [LARGE SCALE GENOMIC DNA]</scope>
    <source>
        <strain evidence="1 2">BCC51</strain>
    </source>
</reference>
<protein>
    <recommendedName>
        <fullName evidence="3">ABC transporter ATPase</fullName>
    </recommendedName>
</protein>
<evidence type="ECO:0000313" key="1">
    <source>
        <dbReference type="EMBL" id="RSI43164.1"/>
    </source>
</evidence>
<dbReference type="AlphaFoldDB" id="A0A3R9HDW0"/>
<dbReference type="EMBL" id="RJNA01000009">
    <property type="protein sequence ID" value="RSI43164.1"/>
    <property type="molecule type" value="Genomic_DNA"/>
</dbReference>
<comment type="caution">
    <text evidence="1">The sequence shown here is derived from an EMBL/GenBank/DDBJ whole genome shotgun (WGS) entry which is preliminary data.</text>
</comment>
<name>A0A3R9HDW0_STRCR</name>
<organism evidence="1 2">
    <name type="scientific">Streptococcus cristatus</name>
    <dbReference type="NCBI Taxonomy" id="45634"/>
    <lineage>
        <taxon>Bacteria</taxon>
        <taxon>Bacillati</taxon>
        <taxon>Bacillota</taxon>
        <taxon>Bacilli</taxon>
        <taxon>Lactobacillales</taxon>
        <taxon>Streptococcaceae</taxon>
        <taxon>Streptococcus</taxon>
    </lineage>
</organism>
<dbReference type="Proteomes" id="UP000282617">
    <property type="component" value="Unassembled WGS sequence"/>
</dbReference>
<evidence type="ECO:0008006" key="3">
    <source>
        <dbReference type="Google" id="ProtNLM"/>
    </source>
</evidence>
<proteinExistence type="predicted"/>
<sequence>MKQNDAYSVVIQTINAASQLPVVKVDREEFLRNQFKDSRYLDSILEHGPQIVFTPEALRKRAEKIIKDSTAKTSFTSFVAGLPSNPVTAVVAGGADIVQYMGFALNLAQQIAYLFGEDDLYKGNYKELPEEVQIRIISYLGIMFGASGATALIANVSKTAGKNLGKMVAKQALTKTAWYPLVKKVGTIIGVNITKKSVGSIITKTVPILGGLASGGITYFTFKPMGTRLADTFEKMLKGEYKLDLGIEDELNPEFKDSLNDSEIIDAEFSEIKE</sequence>
<accession>A0A3R9HDW0</accession>